<dbReference type="Proteomes" id="UP000195719">
    <property type="component" value="Unassembled WGS sequence"/>
</dbReference>
<dbReference type="PANTHER" id="PTHR36437:SF2">
    <property type="entry name" value="GLYOXALASE_BLEOMYCIN RESISTANCE PROTEIN_DIOXYGENASE"/>
    <property type="match status" value="1"/>
</dbReference>
<proteinExistence type="predicted"/>
<dbReference type="InterPro" id="IPR037523">
    <property type="entry name" value="VOC_core"/>
</dbReference>
<accession>A0A1Y6MJF6</accession>
<keyword evidence="3" id="KW-1185">Reference proteome</keyword>
<name>A0A1Y6MJF6_9GAMM</name>
<dbReference type="SUPFAM" id="SSF54593">
    <property type="entry name" value="Glyoxalase/Bleomycin resistance protein/Dihydroxybiphenyl dioxygenase"/>
    <property type="match status" value="1"/>
</dbReference>
<evidence type="ECO:0000313" key="2">
    <source>
        <dbReference type="EMBL" id="SMY36039.1"/>
    </source>
</evidence>
<dbReference type="PROSITE" id="PS51819">
    <property type="entry name" value="VOC"/>
    <property type="match status" value="1"/>
</dbReference>
<evidence type="ECO:0000313" key="3">
    <source>
        <dbReference type="Proteomes" id="UP000195719"/>
    </source>
</evidence>
<evidence type="ECO:0000259" key="1">
    <source>
        <dbReference type="PROSITE" id="PS51819"/>
    </source>
</evidence>
<feature type="domain" description="VOC" evidence="1">
    <location>
        <begin position="44"/>
        <end position="159"/>
    </location>
</feature>
<gene>
    <name evidence="2" type="ORF">PAND9192_02368</name>
</gene>
<protein>
    <submittedName>
        <fullName evidence="2">Glyoxalase-like domain protein</fullName>
    </submittedName>
</protein>
<dbReference type="Pfam" id="PF00903">
    <property type="entry name" value="Glyoxalase"/>
    <property type="match status" value="1"/>
</dbReference>
<dbReference type="EMBL" id="FYAJ01000004">
    <property type="protein sequence ID" value="SMY36039.1"/>
    <property type="molecule type" value="Genomic_DNA"/>
</dbReference>
<dbReference type="AlphaFoldDB" id="A0A1Y6MJF6"/>
<organism evidence="2 3">
    <name type="scientific">Photobacterium andalusiense</name>
    <dbReference type="NCBI Taxonomy" id="2204296"/>
    <lineage>
        <taxon>Bacteria</taxon>
        <taxon>Pseudomonadati</taxon>
        <taxon>Pseudomonadota</taxon>
        <taxon>Gammaproteobacteria</taxon>
        <taxon>Vibrionales</taxon>
        <taxon>Vibrionaceae</taxon>
        <taxon>Photobacterium</taxon>
    </lineage>
</organism>
<dbReference type="InterPro" id="IPR004360">
    <property type="entry name" value="Glyas_Fos-R_dOase_dom"/>
</dbReference>
<dbReference type="PANTHER" id="PTHR36437">
    <property type="entry name" value="GLYOXALASE/BLEOMYCIN RESISTANCE PROTEIN/DIOXYGENASE"/>
    <property type="match status" value="1"/>
</dbReference>
<dbReference type="InterPro" id="IPR029068">
    <property type="entry name" value="Glyas_Bleomycin-R_OHBP_Dase"/>
</dbReference>
<reference evidence="3" key="1">
    <citation type="submission" date="2017-06" db="EMBL/GenBank/DDBJ databases">
        <authorList>
            <person name="Rodrigo-Torres L."/>
            <person name="Arahal R.D."/>
            <person name="Lucena T."/>
        </authorList>
    </citation>
    <scope>NUCLEOTIDE SEQUENCE [LARGE SCALE GENOMIC DNA]</scope>
    <source>
        <strain evidence="3">CECT 9192</strain>
    </source>
</reference>
<dbReference type="Gene3D" id="3.10.180.10">
    <property type="entry name" value="2,3-Dihydroxybiphenyl 1,2-Dioxygenase, domain 1"/>
    <property type="match status" value="1"/>
</dbReference>
<sequence>MKNCKNFDDRAYFFHKTFIADLISIDNDRYCFLNMEQDAMAICRVDTISIPVSDQNQALQFYRDVLGFEVIRDHADNQQMRWVQLVPKGAETTISLVKPFAGMEAGGVQGLVVQTHDIQLTYQELSGKGVALSEIITMMEGRFATFNDPDGNGWVLIQSTATMLA</sequence>